<dbReference type="Proteomes" id="UP000677054">
    <property type="component" value="Unassembled WGS sequence"/>
</dbReference>
<protein>
    <submittedName>
        <fullName evidence="2">Uncharacterized protein</fullName>
    </submittedName>
</protein>
<keyword evidence="1" id="KW-0732">Signal</keyword>
<accession>A0A7R9AG23</accession>
<proteinExistence type="predicted"/>
<evidence type="ECO:0000313" key="3">
    <source>
        <dbReference type="Proteomes" id="UP000677054"/>
    </source>
</evidence>
<sequence>MKFSFALFVLCTVAYANVIKDQKDCVIDCCCPENGKCIECAAACCVAYPNTNAVCHVGNNNCECYSEGCLIRPGNQAIVNSLVKKGTDPADESPSSEVRRKVMIAVFFSPKCVVDAMPFEERHTVTAQWYVENCRMKVFKNLSRGRSKSSLHHHFVHQDKKLAHITIKIFLFIGASRINVIEATSFSPDLPP</sequence>
<feature type="signal peptide" evidence="1">
    <location>
        <begin position="1"/>
        <end position="16"/>
    </location>
</feature>
<dbReference type="Gene3D" id="3.30.420.10">
    <property type="entry name" value="Ribonuclease H-like superfamily/Ribonuclease H"/>
    <property type="match status" value="1"/>
</dbReference>
<dbReference type="InterPro" id="IPR036397">
    <property type="entry name" value="RNaseH_sf"/>
</dbReference>
<name>A0A7R9AG23_9CRUS</name>
<dbReference type="AlphaFoldDB" id="A0A7R9AG23"/>
<feature type="chain" id="PRO_5036402871" evidence="1">
    <location>
        <begin position="17"/>
        <end position="192"/>
    </location>
</feature>
<gene>
    <name evidence="2" type="ORF">DSTB1V02_LOCUS13197</name>
</gene>
<dbReference type="OrthoDB" id="10017160at2759"/>
<dbReference type="GO" id="GO:0003676">
    <property type="term" value="F:nucleic acid binding"/>
    <property type="evidence" value="ECO:0007669"/>
    <property type="project" value="InterPro"/>
</dbReference>
<reference evidence="2" key="1">
    <citation type="submission" date="2020-11" db="EMBL/GenBank/DDBJ databases">
        <authorList>
            <person name="Tran Van P."/>
        </authorList>
    </citation>
    <scope>NUCLEOTIDE SEQUENCE</scope>
</reference>
<evidence type="ECO:0000313" key="2">
    <source>
        <dbReference type="EMBL" id="CAD7253447.1"/>
    </source>
</evidence>
<dbReference type="EMBL" id="CAJPEV010005857">
    <property type="protein sequence ID" value="CAG0903600.1"/>
    <property type="molecule type" value="Genomic_DNA"/>
</dbReference>
<dbReference type="EMBL" id="LR905374">
    <property type="protein sequence ID" value="CAD7253447.1"/>
    <property type="molecule type" value="Genomic_DNA"/>
</dbReference>
<keyword evidence="3" id="KW-1185">Reference proteome</keyword>
<organism evidence="2">
    <name type="scientific">Darwinula stevensoni</name>
    <dbReference type="NCBI Taxonomy" id="69355"/>
    <lineage>
        <taxon>Eukaryota</taxon>
        <taxon>Metazoa</taxon>
        <taxon>Ecdysozoa</taxon>
        <taxon>Arthropoda</taxon>
        <taxon>Crustacea</taxon>
        <taxon>Oligostraca</taxon>
        <taxon>Ostracoda</taxon>
        <taxon>Podocopa</taxon>
        <taxon>Podocopida</taxon>
        <taxon>Darwinulocopina</taxon>
        <taxon>Darwinuloidea</taxon>
        <taxon>Darwinulidae</taxon>
        <taxon>Darwinula</taxon>
    </lineage>
</organism>
<evidence type="ECO:0000256" key="1">
    <source>
        <dbReference type="SAM" id="SignalP"/>
    </source>
</evidence>